<sequence length="50" mass="5175">MNGRRPAKVGETENVTRRTAPARGAGVAATSVLATAAFHCPRRRPGADTA</sequence>
<accession>A0ABP4FMK5</accession>
<evidence type="ECO:0000256" key="1">
    <source>
        <dbReference type="SAM" id="MobiDB-lite"/>
    </source>
</evidence>
<keyword evidence="3" id="KW-1185">Reference proteome</keyword>
<evidence type="ECO:0000313" key="3">
    <source>
        <dbReference type="Proteomes" id="UP001501371"/>
    </source>
</evidence>
<dbReference type="Proteomes" id="UP001501371">
    <property type="component" value="Unassembled WGS sequence"/>
</dbReference>
<proteinExistence type="predicted"/>
<protein>
    <submittedName>
        <fullName evidence="2">Uncharacterized protein</fullName>
    </submittedName>
</protein>
<dbReference type="EMBL" id="BAAAKV010000048">
    <property type="protein sequence ID" value="GAA1185286.1"/>
    <property type="molecule type" value="Genomic_DNA"/>
</dbReference>
<gene>
    <name evidence="2" type="ORF">GCM10009654_48660</name>
</gene>
<feature type="region of interest" description="Disordered" evidence="1">
    <location>
        <begin position="1"/>
        <end position="26"/>
    </location>
</feature>
<name>A0ABP4FMK5_9ACTN</name>
<reference evidence="3" key="1">
    <citation type="journal article" date="2019" name="Int. J. Syst. Evol. Microbiol.">
        <title>The Global Catalogue of Microorganisms (GCM) 10K type strain sequencing project: providing services to taxonomists for standard genome sequencing and annotation.</title>
        <authorList>
            <consortium name="The Broad Institute Genomics Platform"/>
            <consortium name="The Broad Institute Genome Sequencing Center for Infectious Disease"/>
            <person name="Wu L."/>
            <person name="Ma J."/>
        </authorList>
    </citation>
    <scope>NUCLEOTIDE SEQUENCE [LARGE SCALE GENOMIC DNA]</scope>
    <source>
        <strain evidence="3">JCM 12696</strain>
    </source>
</reference>
<evidence type="ECO:0000313" key="2">
    <source>
        <dbReference type="EMBL" id="GAA1185286.1"/>
    </source>
</evidence>
<organism evidence="2 3">
    <name type="scientific">Streptomyces hebeiensis</name>
    <dbReference type="NCBI Taxonomy" id="229486"/>
    <lineage>
        <taxon>Bacteria</taxon>
        <taxon>Bacillati</taxon>
        <taxon>Actinomycetota</taxon>
        <taxon>Actinomycetes</taxon>
        <taxon>Kitasatosporales</taxon>
        <taxon>Streptomycetaceae</taxon>
        <taxon>Streptomyces</taxon>
    </lineage>
</organism>
<comment type="caution">
    <text evidence="2">The sequence shown here is derived from an EMBL/GenBank/DDBJ whole genome shotgun (WGS) entry which is preliminary data.</text>
</comment>